<dbReference type="InterPro" id="IPR032499">
    <property type="entry name" value="Phage_CI_C"/>
</dbReference>
<proteinExistence type="predicted"/>
<dbReference type="AlphaFoldDB" id="A0A784XPQ0"/>
<dbReference type="GO" id="GO:0003677">
    <property type="term" value="F:DNA binding"/>
    <property type="evidence" value="ECO:0007669"/>
    <property type="project" value="InterPro"/>
</dbReference>
<reference evidence="3" key="2">
    <citation type="submission" date="2019-12" db="EMBL/GenBank/DDBJ databases">
        <authorList>
            <consortium name="NCBI Pathogen Detection Project"/>
        </authorList>
    </citation>
    <scope>NUCLEOTIDE SEQUENCE</scope>
    <source>
        <strain evidence="3">EC00748</strain>
    </source>
</reference>
<dbReference type="Gene3D" id="1.10.260.40">
    <property type="entry name" value="lambda repressor-like DNA-binding domains"/>
    <property type="match status" value="1"/>
</dbReference>
<evidence type="ECO:0000259" key="2">
    <source>
        <dbReference type="Pfam" id="PF16452"/>
    </source>
</evidence>
<comment type="caution">
    <text evidence="3">The sequence shown here is derived from an EMBL/GenBank/DDBJ whole genome shotgun (WGS) entry which is preliminary data.</text>
</comment>
<dbReference type="GO" id="GO:0045892">
    <property type="term" value="P:negative regulation of DNA-templated transcription"/>
    <property type="evidence" value="ECO:0007669"/>
    <property type="project" value="InterPro"/>
</dbReference>
<name>A0A784XPQ0_ECOLX</name>
<reference evidence="3" key="1">
    <citation type="journal article" date="2018" name="Genome Biol.">
        <title>SKESA: strategic k-mer extension for scrupulous assemblies.</title>
        <authorList>
            <person name="Souvorov A."/>
            <person name="Agarwala R."/>
            <person name="Lipman D.J."/>
        </authorList>
    </citation>
    <scope>NUCLEOTIDE SEQUENCE</scope>
    <source>
        <strain evidence="3">EC00748</strain>
    </source>
</reference>
<dbReference type="GO" id="GO:0051259">
    <property type="term" value="P:protein complex oligomerization"/>
    <property type="evidence" value="ECO:0007669"/>
    <property type="project" value="InterPro"/>
</dbReference>
<dbReference type="Pfam" id="PF16452">
    <property type="entry name" value="Phage_CI_C"/>
    <property type="match status" value="1"/>
</dbReference>
<sequence>MDFSQGGKKAIERMVEAYGFTTRQALCEQLGISKSSLATRYMRDSFPSDWVIQCALETGVNIKWLVTGLPPKHEYLTSDIINIQKIKLIDGVLLDAGTLMFDKVFIPDGLSSPSVISNGNNSYFIERDFTDVVDGDWLISIDGKHSIKQVIRIPDNKVKINYGNIIVDMNINDLVFIGKVIAEFKIRG</sequence>
<dbReference type="InterPro" id="IPR010744">
    <property type="entry name" value="Phage_CI_N"/>
</dbReference>
<evidence type="ECO:0000313" key="3">
    <source>
        <dbReference type="EMBL" id="HAH1875357.1"/>
    </source>
</evidence>
<gene>
    <name evidence="3" type="ORF">GRD59_20515</name>
</gene>
<feature type="domain" description="Bacteriophage CI repressor C-terminal" evidence="2">
    <location>
        <begin position="83"/>
        <end position="181"/>
    </location>
</feature>
<dbReference type="Pfam" id="PF07022">
    <property type="entry name" value="Phage_CI_repr"/>
    <property type="match status" value="1"/>
</dbReference>
<evidence type="ECO:0000259" key="1">
    <source>
        <dbReference type="Pfam" id="PF07022"/>
    </source>
</evidence>
<organism evidence="3">
    <name type="scientific">Escherichia coli</name>
    <dbReference type="NCBI Taxonomy" id="562"/>
    <lineage>
        <taxon>Bacteria</taxon>
        <taxon>Pseudomonadati</taxon>
        <taxon>Pseudomonadota</taxon>
        <taxon>Gammaproteobacteria</taxon>
        <taxon>Enterobacterales</taxon>
        <taxon>Enterobacteriaceae</taxon>
        <taxon>Escherichia</taxon>
    </lineage>
</organism>
<dbReference type="RefSeq" id="WP_000347902.1">
    <property type="nucleotide sequence ID" value="NZ_AP027423.1"/>
</dbReference>
<protein>
    <submittedName>
        <fullName evidence="3">Phage repressor protein</fullName>
    </submittedName>
</protein>
<dbReference type="InterPro" id="IPR010982">
    <property type="entry name" value="Lambda_DNA-bd_dom_sf"/>
</dbReference>
<dbReference type="Gene3D" id="2.10.109.10">
    <property type="entry name" value="Umud Fragment, subunit A"/>
    <property type="match status" value="1"/>
</dbReference>
<accession>A0A784XPQ0</accession>
<dbReference type="EMBL" id="DABAOZ010000032">
    <property type="protein sequence ID" value="HAH1875357.1"/>
    <property type="molecule type" value="Genomic_DNA"/>
</dbReference>
<feature type="domain" description="Bacteriophage CI repressor N-terminal" evidence="1">
    <location>
        <begin position="10"/>
        <end position="68"/>
    </location>
</feature>